<dbReference type="Gene3D" id="3.40.50.150">
    <property type="entry name" value="Vaccinia Virus protein VP39"/>
    <property type="match status" value="1"/>
</dbReference>
<dbReference type="SUPFAM" id="SSF53335">
    <property type="entry name" value="S-adenosyl-L-methionine-dependent methyltransferases"/>
    <property type="match status" value="1"/>
</dbReference>
<dbReference type="Proteomes" id="UP001209694">
    <property type="component" value="Unassembled WGS sequence"/>
</dbReference>
<dbReference type="CDD" id="cd02440">
    <property type="entry name" value="AdoMet_MTases"/>
    <property type="match status" value="1"/>
</dbReference>
<keyword evidence="1" id="KW-0489">Methyltransferase</keyword>
<gene>
    <name evidence="1" type="ORF">ND810_14130</name>
</gene>
<proteinExistence type="predicted"/>
<accession>A0AAW5V954</accession>
<keyword evidence="1" id="KW-0808">Transferase</keyword>
<evidence type="ECO:0000313" key="2">
    <source>
        <dbReference type="Proteomes" id="UP001209694"/>
    </source>
</evidence>
<dbReference type="GO" id="GO:0008168">
    <property type="term" value="F:methyltransferase activity"/>
    <property type="evidence" value="ECO:0007669"/>
    <property type="project" value="UniProtKB-KW"/>
</dbReference>
<dbReference type="EMBL" id="JAMQQD010000005">
    <property type="protein sequence ID" value="MCW7516301.1"/>
    <property type="molecule type" value="Genomic_DNA"/>
</dbReference>
<comment type="caution">
    <text evidence="1">The sequence shown here is derived from an EMBL/GenBank/DDBJ whole genome shotgun (WGS) entry which is preliminary data.</text>
</comment>
<sequence length="293" mass="33813">MKFEKKLTKYGFYSVSPLPSSTEMEKYFSEKYFQAPDTKCYQVSYTPLEIKHKEMKSELLFYSLIKSGYDNGKLLEVGPGEGFFLNLANSKGIDITGIDFSDFGLKKFHPNLSKFLIKEDIYKAMRELSSARKKFNLILADSVIEHLLDPEAFLELALGLLDTNGFLCLSFPNNFSAFQKLLLDKSYIESEFWYVPQAHFHYFTLKSMENLADSYGFQLKDAYSDFPIDLFLLNESSNYVKDKSKGRNAHNARVEMDLFLSESGFDNYLSLLRSMALTRIGRNLTMIFEKKSL</sequence>
<name>A0AAW5V954_9LEPT</name>
<organism evidence="1 2">
    <name type="scientific">Leptospira levettii</name>
    <dbReference type="NCBI Taxonomy" id="2023178"/>
    <lineage>
        <taxon>Bacteria</taxon>
        <taxon>Pseudomonadati</taxon>
        <taxon>Spirochaetota</taxon>
        <taxon>Spirochaetia</taxon>
        <taxon>Leptospirales</taxon>
        <taxon>Leptospiraceae</taxon>
        <taxon>Leptospira</taxon>
    </lineage>
</organism>
<protein>
    <submittedName>
        <fullName evidence="1">Class I SAM-dependent methyltransferase</fullName>
    </submittedName>
</protein>
<dbReference type="InterPro" id="IPR029063">
    <property type="entry name" value="SAM-dependent_MTases_sf"/>
</dbReference>
<dbReference type="Pfam" id="PF13489">
    <property type="entry name" value="Methyltransf_23"/>
    <property type="match status" value="1"/>
</dbReference>
<dbReference type="RefSeq" id="WP_265355987.1">
    <property type="nucleotide sequence ID" value="NZ_JAMQPS010000002.1"/>
</dbReference>
<evidence type="ECO:0000313" key="1">
    <source>
        <dbReference type="EMBL" id="MCW7516301.1"/>
    </source>
</evidence>
<dbReference type="PANTHER" id="PTHR43861">
    <property type="entry name" value="TRANS-ACONITATE 2-METHYLTRANSFERASE-RELATED"/>
    <property type="match status" value="1"/>
</dbReference>
<dbReference type="AlphaFoldDB" id="A0AAW5V954"/>
<reference evidence="1" key="1">
    <citation type="submission" date="2022-06" db="EMBL/GenBank/DDBJ databases">
        <title>Leptospira isolates from biofilms formed at urban environments.</title>
        <authorList>
            <person name="Ribeiro P.S."/>
            <person name="Sousa T."/>
            <person name="Carvalho N."/>
            <person name="Aburjaile F."/>
            <person name="Neves F."/>
            <person name="Oliveira D."/>
            <person name="Blanco L."/>
            <person name="Lima J."/>
            <person name="Costa F."/>
            <person name="Brenig B."/>
            <person name="Soares S."/>
            <person name="Ramos R."/>
            <person name="Goes-Neto A."/>
            <person name="Matiuzzi M."/>
            <person name="Azevedo V."/>
            <person name="Ristow P."/>
        </authorList>
    </citation>
    <scope>NUCLEOTIDE SEQUENCE</scope>
    <source>
        <strain evidence="1">VSF7</strain>
    </source>
</reference>
<dbReference type="GO" id="GO:0032259">
    <property type="term" value="P:methylation"/>
    <property type="evidence" value="ECO:0007669"/>
    <property type="project" value="UniProtKB-KW"/>
</dbReference>